<gene>
    <name evidence="2" type="ORF">CR492_10250</name>
</gene>
<dbReference type="InterPro" id="IPR001763">
    <property type="entry name" value="Rhodanese-like_dom"/>
</dbReference>
<dbReference type="OrthoDB" id="9807812at2"/>
<evidence type="ECO:0000259" key="1">
    <source>
        <dbReference type="PROSITE" id="PS50206"/>
    </source>
</evidence>
<dbReference type="PANTHER" id="PTHR44086">
    <property type="entry name" value="THIOSULFATE SULFURTRANSFERASE RDL2, MITOCHONDRIAL-RELATED"/>
    <property type="match status" value="1"/>
</dbReference>
<evidence type="ECO:0000313" key="3">
    <source>
        <dbReference type="Proteomes" id="UP000236286"/>
    </source>
</evidence>
<feature type="domain" description="Rhodanese" evidence="1">
    <location>
        <begin position="21"/>
        <end position="110"/>
    </location>
</feature>
<evidence type="ECO:0000313" key="2">
    <source>
        <dbReference type="EMBL" id="PNG25970.1"/>
    </source>
</evidence>
<dbReference type="PANTHER" id="PTHR44086:SF10">
    <property type="entry name" value="THIOSULFATE SULFURTRANSFERASE_RHODANESE-LIKE DOMAIN-CONTAINING PROTEIN 3"/>
    <property type="match status" value="1"/>
</dbReference>
<dbReference type="AlphaFoldDB" id="A0A2J7TGS4"/>
<sequence>MAQTLDNIENISLEELKQGLADGAILLVDVREPNEFAAGHIPGATLNPLQSFDPSKLPKGQGKRVVLSCRSGKRSLAALELARKAGRSDVTAHYPGGFQEWAQRGEKVEL</sequence>
<name>A0A2J7TGS4_METSI</name>
<organism evidence="2 3">
    <name type="scientific">Methylocella silvestris</name>
    <dbReference type="NCBI Taxonomy" id="199596"/>
    <lineage>
        <taxon>Bacteria</taxon>
        <taxon>Pseudomonadati</taxon>
        <taxon>Pseudomonadota</taxon>
        <taxon>Alphaproteobacteria</taxon>
        <taxon>Hyphomicrobiales</taxon>
        <taxon>Beijerinckiaceae</taxon>
        <taxon>Methylocella</taxon>
    </lineage>
</organism>
<dbReference type="Proteomes" id="UP000236286">
    <property type="component" value="Unassembled WGS sequence"/>
</dbReference>
<comment type="caution">
    <text evidence="2">The sequence shown here is derived from an EMBL/GenBank/DDBJ whole genome shotgun (WGS) entry which is preliminary data.</text>
</comment>
<dbReference type="CDD" id="cd00158">
    <property type="entry name" value="RHOD"/>
    <property type="match status" value="1"/>
</dbReference>
<protein>
    <submittedName>
        <fullName evidence="2">Sulfurtransferase</fullName>
    </submittedName>
</protein>
<dbReference type="SUPFAM" id="SSF52821">
    <property type="entry name" value="Rhodanese/Cell cycle control phosphatase"/>
    <property type="match status" value="1"/>
</dbReference>
<proteinExistence type="predicted"/>
<dbReference type="SMART" id="SM00450">
    <property type="entry name" value="RHOD"/>
    <property type="match status" value="1"/>
</dbReference>
<reference evidence="2 3" key="1">
    <citation type="submission" date="2017-10" db="EMBL/GenBank/DDBJ databases">
        <title>Genome announcement of Methylocella silvestris TVC from permafrost.</title>
        <authorList>
            <person name="Wang J."/>
            <person name="Geng K."/>
            <person name="Ul-Haque F."/>
            <person name="Crombie A.T."/>
            <person name="Street L.E."/>
            <person name="Wookey P.A."/>
            <person name="Murrell J.C."/>
            <person name="Pratscher J."/>
        </authorList>
    </citation>
    <scope>NUCLEOTIDE SEQUENCE [LARGE SCALE GENOMIC DNA]</scope>
    <source>
        <strain evidence="2 3">TVC</strain>
    </source>
</reference>
<accession>A0A2J7TGS4</accession>
<dbReference type="Gene3D" id="3.40.250.10">
    <property type="entry name" value="Rhodanese-like domain"/>
    <property type="match status" value="1"/>
</dbReference>
<dbReference type="InterPro" id="IPR036873">
    <property type="entry name" value="Rhodanese-like_dom_sf"/>
</dbReference>
<dbReference type="EMBL" id="PDZR01000010">
    <property type="protein sequence ID" value="PNG25970.1"/>
    <property type="molecule type" value="Genomic_DNA"/>
</dbReference>
<dbReference type="RefSeq" id="WP_102843655.1">
    <property type="nucleotide sequence ID" value="NZ_PDZR01000010.1"/>
</dbReference>
<dbReference type="GO" id="GO:0004792">
    <property type="term" value="F:thiosulfate-cyanide sulfurtransferase activity"/>
    <property type="evidence" value="ECO:0007669"/>
    <property type="project" value="TreeGrafter"/>
</dbReference>
<keyword evidence="2" id="KW-0808">Transferase</keyword>
<dbReference type="Pfam" id="PF00581">
    <property type="entry name" value="Rhodanese"/>
    <property type="match status" value="1"/>
</dbReference>
<dbReference type="PROSITE" id="PS50206">
    <property type="entry name" value="RHODANESE_3"/>
    <property type="match status" value="1"/>
</dbReference>